<dbReference type="KEGG" id="abi:Aboo_0609"/>
<dbReference type="SUPFAM" id="SSF52402">
    <property type="entry name" value="Adenine nucleotide alpha hydrolases-like"/>
    <property type="match status" value="2"/>
</dbReference>
<dbReference type="Pfam" id="PF00582">
    <property type="entry name" value="Usp"/>
    <property type="match status" value="1"/>
</dbReference>
<dbReference type="RefSeq" id="WP_012997187.1">
    <property type="nucleotide sequence ID" value="NC_013926.1"/>
</dbReference>
<sequence length="273" mass="31121">MIKRILVPTDGYGLENHVIKYVARVFPFADFHVVSVINTYERGVQLTSILYEEMKESAKKAVEEGKKLLENEGIHNVSFRILEGLPSREIVRYARENDIDLIAMRVYCRKSTVSAQRMGSTVANVLKRTHIPVLTLAEEIKKREIKKVLLLTDGTAKSKRAENYAILLASSFGAGMEVLYIKDKKDGEHVKKLDNVVWKASHWNIEVKKSIESMGNKDALLSHFNRNDIVVMGVGKKILFWRKIGHIAMFVATHSPIPVIFVNSFKKGWSQRR</sequence>
<comment type="similarity">
    <text evidence="1">Belongs to the universal stress protein A family.</text>
</comment>
<dbReference type="Proteomes" id="UP000001400">
    <property type="component" value="Chromosome"/>
</dbReference>
<dbReference type="PANTHER" id="PTHR46268">
    <property type="entry name" value="STRESS RESPONSE PROTEIN NHAX"/>
    <property type="match status" value="1"/>
</dbReference>
<reference evidence="3" key="1">
    <citation type="submission" date="2010-02" db="EMBL/GenBank/DDBJ databases">
        <title>Complete sequence of Aciduliprofundum boonei T469.</title>
        <authorList>
            <consortium name="US DOE Joint Genome Institute"/>
            <person name="Lucas S."/>
            <person name="Copeland A."/>
            <person name="Lapidus A."/>
            <person name="Cheng J.-F."/>
            <person name="Bruce D."/>
            <person name="Goodwin L."/>
            <person name="Pitluck S."/>
            <person name="Saunders E."/>
            <person name="Detter J.C."/>
            <person name="Han C."/>
            <person name="Tapia R."/>
            <person name="Land M."/>
            <person name="Hauser L."/>
            <person name="Kyrpides N."/>
            <person name="Mikhailova N."/>
            <person name="Flores G."/>
            <person name="Reysenbach A.-L."/>
            <person name="Woyke T."/>
        </authorList>
    </citation>
    <scope>NUCLEOTIDE SEQUENCE</scope>
    <source>
        <strain evidence="3">T469</strain>
    </source>
</reference>
<protein>
    <submittedName>
        <fullName evidence="3">UspA domain protein</fullName>
    </submittedName>
</protein>
<name>D3TCY5_ACIB4</name>
<dbReference type="InterPro" id="IPR014729">
    <property type="entry name" value="Rossmann-like_a/b/a_fold"/>
</dbReference>
<keyword evidence="4" id="KW-1185">Reference proteome</keyword>
<dbReference type="InterPro" id="IPR006016">
    <property type="entry name" value="UspA"/>
</dbReference>
<feature type="domain" description="UspA" evidence="2">
    <location>
        <begin position="1"/>
        <end position="134"/>
    </location>
</feature>
<dbReference type="GeneID" id="8827554"/>
<evidence type="ECO:0000313" key="4">
    <source>
        <dbReference type="Proteomes" id="UP000001400"/>
    </source>
</evidence>
<dbReference type="AlphaFoldDB" id="D3TCY5"/>
<gene>
    <name evidence="3" type="ordered locus">Aboo_0609</name>
</gene>
<dbReference type="EMBL" id="CP001941">
    <property type="protein sequence ID" value="ADD08420.1"/>
    <property type="molecule type" value="Genomic_DNA"/>
</dbReference>
<dbReference type="CDD" id="cd00293">
    <property type="entry name" value="USP-like"/>
    <property type="match status" value="2"/>
</dbReference>
<evidence type="ECO:0000256" key="1">
    <source>
        <dbReference type="ARBA" id="ARBA00008791"/>
    </source>
</evidence>
<organism evidence="3 4">
    <name type="scientific">Aciduliprofundum boonei (strain DSM 19572 / T469)</name>
    <dbReference type="NCBI Taxonomy" id="439481"/>
    <lineage>
        <taxon>Archaea</taxon>
        <taxon>Methanobacteriati</taxon>
        <taxon>Thermoplasmatota</taxon>
        <taxon>DHVE2 group</taxon>
        <taxon>Candidatus Aciduliprofundum</taxon>
    </lineage>
</organism>
<accession>D3TCY5</accession>
<evidence type="ECO:0000259" key="2">
    <source>
        <dbReference type="Pfam" id="PF00582"/>
    </source>
</evidence>
<dbReference type="PANTHER" id="PTHR46268:SF26">
    <property type="entry name" value="UNIVERSAL STRESS PROTEIN MJ0577"/>
    <property type="match status" value="1"/>
</dbReference>
<dbReference type="HOGENOM" id="CLU_1006854_0_0_2"/>
<proteinExistence type="inferred from homology"/>
<dbReference type="Gene3D" id="3.40.50.620">
    <property type="entry name" value="HUPs"/>
    <property type="match status" value="2"/>
</dbReference>
<evidence type="ECO:0000313" key="3">
    <source>
        <dbReference type="EMBL" id="ADD08420.1"/>
    </source>
</evidence>